<dbReference type="InterPro" id="IPR027417">
    <property type="entry name" value="P-loop_NTPase"/>
</dbReference>
<dbReference type="GO" id="GO:0005524">
    <property type="term" value="F:ATP binding"/>
    <property type="evidence" value="ECO:0007669"/>
    <property type="project" value="InterPro"/>
</dbReference>
<feature type="region of interest" description="Disordered" evidence="2">
    <location>
        <begin position="193"/>
        <end position="216"/>
    </location>
</feature>
<evidence type="ECO:0000259" key="3">
    <source>
        <dbReference type="Pfam" id="PF02374"/>
    </source>
</evidence>
<protein>
    <submittedName>
        <fullName evidence="4">Anion transporter</fullName>
    </submittedName>
</protein>
<evidence type="ECO:0000256" key="1">
    <source>
        <dbReference type="ARBA" id="ARBA00011040"/>
    </source>
</evidence>
<evidence type="ECO:0000256" key="2">
    <source>
        <dbReference type="SAM" id="MobiDB-lite"/>
    </source>
</evidence>
<dbReference type="NCBIfam" id="TIGR00345">
    <property type="entry name" value="GET3_arsA_TRC40"/>
    <property type="match status" value="1"/>
</dbReference>
<dbReference type="EMBL" id="AP022570">
    <property type="protein sequence ID" value="BBX49644.1"/>
    <property type="molecule type" value="Genomic_DNA"/>
</dbReference>
<proteinExistence type="inferred from homology"/>
<dbReference type="GO" id="GO:0016887">
    <property type="term" value="F:ATP hydrolysis activity"/>
    <property type="evidence" value="ECO:0007669"/>
    <property type="project" value="InterPro"/>
</dbReference>
<sequence>MLLDLATARRVLFVGGKGGVGKTAVASATALAQARAGRRVLVVSTDPAHNLGHLWERPIGDRITPLAWDLGGPGGGSTGGVLDGLEVDPAATADAHLAAVGATIRGLMPEHLASEVDKHMELARDSPGTHESAVLERIAELVNTGPADYDLIVFDTAPSGHTARLMALPEIMSAWTEGLLRRRGRAEKFGAALRGLEDRDPAGESTVGTDRPRDPREERDLEIRRILLRRRKRFEVLRETLVDAARCSFVIVLAAERLPVLETVELHEQLVRAGVSVGALVVNKRSPADAGNFLAERRALEEVHVAALRRALPDVPLVQVPLLPGEVVGQEALERFGDALPHGDPGTVTAWRARPRPRPTRMTWRA</sequence>
<dbReference type="Pfam" id="PF02374">
    <property type="entry name" value="ArsA_ATPase"/>
    <property type="match status" value="1"/>
</dbReference>
<evidence type="ECO:0000313" key="5">
    <source>
        <dbReference type="Proteomes" id="UP000466785"/>
    </source>
</evidence>
<dbReference type="KEGG" id="mpof:MPOR_06700"/>
<dbReference type="PANTHER" id="PTHR10803">
    <property type="entry name" value="ARSENICAL PUMP-DRIVING ATPASE ARSENITE-TRANSLOCATING ATPASE"/>
    <property type="match status" value="1"/>
</dbReference>
<reference evidence="4 5" key="1">
    <citation type="journal article" date="2019" name="Emerg. Microbes Infect.">
        <title>Comprehensive subspecies identification of 175 nontuberculous mycobacteria species based on 7547 genomic profiles.</title>
        <authorList>
            <person name="Matsumoto Y."/>
            <person name="Kinjo T."/>
            <person name="Motooka D."/>
            <person name="Nabeya D."/>
            <person name="Jung N."/>
            <person name="Uechi K."/>
            <person name="Horii T."/>
            <person name="Iida T."/>
            <person name="Fujita J."/>
            <person name="Nakamura S."/>
        </authorList>
    </citation>
    <scope>NUCLEOTIDE SEQUENCE [LARGE SCALE GENOMIC DNA]</scope>
    <source>
        <strain evidence="4 5">JCM 12603</strain>
    </source>
</reference>
<dbReference type="InterPro" id="IPR016300">
    <property type="entry name" value="ATPase_ArsA/GET3"/>
</dbReference>
<keyword evidence="5" id="KW-1185">Reference proteome</keyword>
<name>A0A6N4V4C6_9MYCO</name>
<dbReference type="Proteomes" id="UP000466785">
    <property type="component" value="Chromosome"/>
</dbReference>
<gene>
    <name evidence="4" type="ORF">MPOR_06700</name>
</gene>
<feature type="region of interest" description="Disordered" evidence="2">
    <location>
        <begin position="344"/>
        <end position="366"/>
    </location>
</feature>
<organism evidence="4 5">
    <name type="scientific">Mycolicibacterium poriferae</name>
    <dbReference type="NCBI Taxonomy" id="39694"/>
    <lineage>
        <taxon>Bacteria</taxon>
        <taxon>Bacillati</taxon>
        <taxon>Actinomycetota</taxon>
        <taxon>Actinomycetes</taxon>
        <taxon>Mycobacteriales</taxon>
        <taxon>Mycobacteriaceae</taxon>
        <taxon>Mycolicibacterium</taxon>
    </lineage>
</organism>
<comment type="similarity">
    <text evidence="1">Belongs to the arsA ATPase family.</text>
</comment>
<dbReference type="PANTHER" id="PTHR10803:SF3">
    <property type="entry name" value="ATPASE GET3"/>
    <property type="match status" value="1"/>
</dbReference>
<accession>A0A6N4V4C6</accession>
<evidence type="ECO:0000313" key="4">
    <source>
        <dbReference type="EMBL" id="BBX49644.1"/>
    </source>
</evidence>
<dbReference type="Gene3D" id="3.40.50.300">
    <property type="entry name" value="P-loop containing nucleotide triphosphate hydrolases"/>
    <property type="match status" value="1"/>
</dbReference>
<dbReference type="RefSeq" id="WP_197746572.1">
    <property type="nucleotide sequence ID" value="NZ_AP022570.1"/>
</dbReference>
<dbReference type="AlphaFoldDB" id="A0A6N4V4C6"/>
<dbReference type="InterPro" id="IPR025723">
    <property type="entry name" value="ArsA/GET3_ATPase-like"/>
</dbReference>
<dbReference type="SUPFAM" id="SSF52540">
    <property type="entry name" value="P-loop containing nucleoside triphosphate hydrolases"/>
    <property type="match status" value="1"/>
</dbReference>
<dbReference type="CDD" id="cd02035">
    <property type="entry name" value="ArsA"/>
    <property type="match status" value="1"/>
</dbReference>
<feature type="domain" description="ArsA/GET3 Anion-transporting ATPase-like" evidence="3">
    <location>
        <begin position="10"/>
        <end position="340"/>
    </location>
</feature>